<feature type="transmembrane region" description="Helical" evidence="8">
    <location>
        <begin position="539"/>
        <end position="556"/>
    </location>
</feature>
<keyword evidence="3" id="KW-1003">Cell membrane</keyword>
<evidence type="ECO:0000256" key="2">
    <source>
        <dbReference type="ARBA" id="ARBA00010157"/>
    </source>
</evidence>
<evidence type="ECO:0000256" key="5">
    <source>
        <dbReference type="ARBA" id="ARBA00022989"/>
    </source>
</evidence>
<feature type="transmembrane region" description="Helical" evidence="8">
    <location>
        <begin position="568"/>
        <end position="586"/>
    </location>
</feature>
<evidence type="ECO:0000256" key="1">
    <source>
        <dbReference type="ARBA" id="ARBA00004651"/>
    </source>
</evidence>
<evidence type="ECO:0000259" key="10">
    <source>
        <dbReference type="PROSITE" id="PS50156"/>
    </source>
</evidence>
<feature type="chain" id="PRO_5045966457" evidence="9">
    <location>
        <begin position="18"/>
        <end position="729"/>
    </location>
</feature>
<evidence type="ECO:0000256" key="6">
    <source>
        <dbReference type="ARBA" id="ARBA00023136"/>
    </source>
</evidence>
<evidence type="ECO:0000256" key="8">
    <source>
        <dbReference type="SAM" id="Phobius"/>
    </source>
</evidence>
<feature type="signal peptide" evidence="9">
    <location>
        <begin position="1"/>
        <end position="17"/>
    </location>
</feature>
<keyword evidence="5 8" id="KW-1133">Transmembrane helix</keyword>
<feature type="transmembrane region" description="Helical" evidence="8">
    <location>
        <begin position="298"/>
        <end position="320"/>
    </location>
</feature>
<feature type="domain" description="SSD" evidence="10">
    <location>
        <begin position="199"/>
        <end position="348"/>
    </location>
</feature>
<dbReference type="RefSeq" id="WP_340292325.1">
    <property type="nucleotide sequence ID" value="NZ_JBBEOI010000067.1"/>
</dbReference>
<evidence type="ECO:0000256" key="3">
    <source>
        <dbReference type="ARBA" id="ARBA00022475"/>
    </source>
</evidence>
<dbReference type="InterPro" id="IPR000731">
    <property type="entry name" value="SSD"/>
</dbReference>
<proteinExistence type="inferred from homology"/>
<dbReference type="Gene3D" id="1.20.1640.10">
    <property type="entry name" value="Multidrug efflux transporter AcrB transmembrane domain"/>
    <property type="match status" value="2"/>
</dbReference>
<evidence type="ECO:0000256" key="9">
    <source>
        <dbReference type="SAM" id="SignalP"/>
    </source>
</evidence>
<dbReference type="SUPFAM" id="SSF82866">
    <property type="entry name" value="Multidrug efflux transporter AcrB transmembrane domain"/>
    <property type="match status" value="2"/>
</dbReference>
<keyword evidence="4 8" id="KW-0812">Transmembrane</keyword>
<dbReference type="PROSITE" id="PS50156">
    <property type="entry name" value="SSD"/>
    <property type="match status" value="1"/>
</dbReference>
<dbReference type="EMBL" id="JBHRWW010000002">
    <property type="protein sequence ID" value="MFC3687357.1"/>
    <property type="molecule type" value="Genomic_DNA"/>
</dbReference>
<keyword evidence="12" id="KW-1185">Reference proteome</keyword>
<organism evidence="11 12">
    <name type="scientific">Aquipuribacter hungaricus</name>
    <dbReference type="NCBI Taxonomy" id="545624"/>
    <lineage>
        <taxon>Bacteria</taxon>
        <taxon>Bacillati</taxon>
        <taxon>Actinomycetota</taxon>
        <taxon>Actinomycetes</taxon>
        <taxon>Micrococcales</taxon>
        <taxon>Intrasporangiaceae</taxon>
        <taxon>Aquipuribacter</taxon>
    </lineage>
</organism>
<keyword evidence="9" id="KW-0732">Signal</keyword>
<dbReference type="Pfam" id="PF03176">
    <property type="entry name" value="MMPL"/>
    <property type="match status" value="3"/>
</dbReference>
<keyword evidence="6 8" id="KW-0472">Membrane</keyword>
<gene>
    <name evidence="11" type="ORF">ACFOLH_03270</name>
</gene>
<name>A0ABV7WEL3_9MICO</name>
<reference evidence="12" key="1">
    <citation type="journal article" date="2019" name="Int. J. Syst. Evol. Microbiol.">
        <title>The Global Catalogue of Microorganisms (GCM) 10K type strain sequencing project: providing services to taxonomists for standard genome sequencing and annotation.</title>
        <authorList>
            <consortium name="The Broad Institute Genomics Platform"/>
            <consortium name="The Broad Institute Genome Sequencing Center for Infectious Disease"/>
            <person name="Wu L."/>
            <person name="Ma J."/>
        </authorList>
    </citation>
    <scope>NUCLEOTIDE SEQUENCE [LARGE SCALE GENOMIC DNA]</scope>
    <source>
        <strain evidence="12">NCAIM B.02333</strain>
    </source>
</reference>
<evidence type="ECO:0000313" key="11">
    <source>
        <dbReference type="EMBL" id="MFC3687357.1"/>
    </source>
</evidence>
<feature type="region of interest" description="Disordered" evidence="7">
    <location>
        <begin position="260"/>
        <end position="282"/>
    </location>
</feature>
<feature type="transmembrane region" description="Helical" evidence="8">
    <location>
        <begin position="654"/>
        <end position="676"/>
    </location>
</feature>
<feature type="transmembrane region" description="Helical" evidence="8">
    <location>
        <begin position="230"/>
        <end position="250"/>
    </location>
</feature>
<feature type="transmembrane region" description="Helical" evidence="8">
    <location>
        <begin position="606"/>
        <end position="628"/>
    </location>
</feature>
<dbReference type="Proteomes" id="UP001595685">
    <property type="component" value="Unassembled WGS sequence"/>
</dbReference>
<evidence type="ECO:0000313" key="12">
    <source>
        <dbReference type="Proteomes" id="UP001595685"/>
    </source>
</evidence>
<evidence type="ECO:0000256" key="4">
    <source>
        <dbReference type="ARBA" id="ARBA00022692"/>
    </source>
</evidence>
<evidence type="ECO:0000256" key="7">
    <source>
        <dbReference type="SAM" id="MobiDB-lite"/>
    </source>
</evidence>
<comment type="caution">
    <text evidence="11">The sequence shown here is derived from an EMBL/GenBank/DDBJ whole genome shotgun (WGS) entry which is preliminary data.</text>
</comment>
<comment type="subcellular location">
    <subcellularLocation>
        <location evidence="1">Cell membrane</location>
        <topology evidence="1">Multi-pass membrane protein</topology>
    </subcellularLocation>
</comment>
<dbReference type="InterPro" id="IPR004869">
    <property type="entry name" value="MMPL_dom"/>
</dbReference>
<sequence>MTVAVWLVLAASGFALANGGFGNQSLFDRLVSGNPEVPGEAQTALELLDEASDSGPAVTALLEGVDPADPALAALVTAAGEDLAGVDGVQTVLHPYALGPDDPRGQAYVSSGGDAVAVVAVPAEDAPTEGTEELVTRLETLVADVSDEVPGASGEVGGIDQVVEAITGQVEEDLRGGELIALPLSLAVMVFVFGGFLAAGIPIVGAVASVAGALASLLGFSYLVDIDSSVVSILTVLGLGLSIDYGLLIVSRYREEARRPEADLPPAPPATGRRHRHSAAEQRTDALRRTMSTAGRTVMFSGITVALSLSGLLLFEASILRAVGAAGLSVVLVALLVALTLVPALLALGGTRLLRPGLLRRVPGLGRLSTAFGDVPPPTGFFSALAGWTQRRPWLVAVGVAVVLGALTVPAAGLTLRSSGVELLPEGHPQRELFQTLGEDFPALSGGDVTVVLGSTDEAVVADLVERAGGVEGVEQVRPPREQGGLTVVDVDVEGDDASSARALEVTGELRALDVGEQTWVTGQAASLEDFTESLVEDAPLAVGVVVAATFVLLFLMTGSLLIPAKALVLNVLSLGASFGVLVLVFQEGYGEGLLAFTSTGGIEAFIPPLVLALGFGLAMDYEVFLLARIKELRDSGMGNDEAVAAGLQRSGRIITSAALIIVIVFAGFVTGQLLIIKQTGVALATAVAIDATLVRILLVPATMTLLGEWNWWAPAPLRRLHDRFGITE</sequence>
<protein>
    <submittedName>
        <fullName evidence="11">MMPL family transporter</fullName>
    </submittedName>
</protein>
<feature type="transmembrane region" description="Helical" evidence="8">
    <location>
        <begin position="394"/>
        <end position="416"/>
    </location>
</feature>
<dbReference type="PANTHER" id="PTHR33406">
    <property type="entry name" value="MEMBRANE PROTEIN MJ1562-RELATED"/>
    <property type="match status" value="1"/>
</dbReference>
<feature type="transmembrane region" description="Helical" evidence="8">
    <location>
        <begin position="326"/>
        <end position="351"/>
    </location>
</feature>
<comment type="similarity">
    <text evidence="2">Belongs to the resistance-nodulation-cell division (RND) (TC 2.A.6) family. MmpL subfamily.</text>
</comment>
<dbReference type="PANTHER" id="PTHR33406:SF11">
    <property type="entry name" value="MEMBRANE PROTEIN SCO6666-RELATED"/>
    <property type="match status" value="1"/>
</dbReference>
<accession>A0ABV7WEL3</accession>
<dbReference type="InterPro" id="IPR050545">
    <property type="entry name" value="Mycobact_MmpL"/>
</dbReference>